<dbReference type="Pfam" id="PF01905">
    <property type="entry name" value="DevR"/>
    <property type="match status" value="1"/>
</dbReference>
<evidence type="ECO:0000256" key="2">
    <source>
        <dbReference type="ARBA" id="ARBA00025626"/>
    </source>
</evidence>
<dbReference type="NCBIfam" id="TIGR01875">
    <property type="entry name" value="cas_MJ0381"/>
    <property type="match status" value="1"/>
</dbReference>
<evidence type="ECO:0000313" key="3">
    <source>
        <dbReference type="EMBL" id="WPX08948.1"/>
    </source>
</evidence>
<name>A0ABZ0TZN8_9FIRM</name>
<dbReference type="InterPro" id="IPR013414">
    <property type="entry name" value="Cas7/Cst2/DevR_sub_I-B/Tneap"/>
</dbReference>
<keyword evidence="4" id="KW-1185">Reference proteome</keyword>
<protein>
    <submittedName>
        <fullName evidence="3">Type I-B CRISPR-associated protein Cas7/Cst2/DevR</fullName>
    </submittedName>
</protein>
<keyword evidence="1" id="KW-0051">Antiviral defense</keyword>
<dbReference type="Proteomes" id="UP001322744">
    <property type="component" value="Chromosome"/>
</dbReference>
<proteinExistence type="predicted"/>
<gene>
    <name evidence="3" type="primary">cas7i</name>
    <name evidence="3" type="ORF">SOJ16_000111</name>
</gene>
<reference evidence="3 4" key="1">
    <citation type="submission" date="2023-12" db="EMBL/GenBank/DDBJ databases">
        <authorList>
            <person name="Manesh M.J.H."/>
            <person name="Bing R.G."/>
            <person name="Willard D.J."/>
            <person name="Kelly R.M."/>
        </authorList>
    </citation>
    <scope>NUCLEOTIDE SEQUENCE [LARGE SCALE GENOMIC DNA]</scope>
    <source>
        <strain evidence="3 4">DSM 8977</strain>
    </source>
</reference>
<organism evidence="3 4">
    <name type="scientific">Anaerocellum danielii</name>
    <dbReference type="NCBI Taxonomy" id="1387557"/>
    <lineage>
        <taxon>Bacteria</taxon>
        <taxon>Bacillati</taxon>
        <taxon>Bacillota</taxon>
        <taxon>Bacillota incertae sedis</taxon>
        <taxon>Caldicellulosiruptorales</taxon>
        <taxon>Caldicellulosiruptoraceae</taxon>
        <taxon>Anaerocellum</taxon>
    </lineage>
</organism>
<comment type="function">
    <text evidence="2">CRISPR (clustered regularly interspaced short palindromic repeat) is an adaptive immune system that provides protection against mobile genetic elements (viruses, transposable elements and conjugative plasmids). CRISPR clusters contain spacers, sequences complementary to antecedent mobile elements, and target invading nucleic acids. CRISPR clusters are transcribed and processed into CRISPR RNA (crRNA).</text>
</comment>
<evidence type="ECO:0000256" key="1">
    <source>
        <dbReference type="ARBA" id="ARBA00023118"/>
    </source>
</evidence>
<sequence>MQSQNQSKHITVTAIFEAFALNRDEKIGGNILSIKKLKQGNEVISFISKPAMRHYLFETLKKACGWKESAVTGQGDVVQFDITKDDILSSPELDAFGYMYTIGNQSAITRKAPVGITKAVGLRGFYPFEGDMAFYTNHDLFLRGIKQGIENLKPNPYSKEEHFTFYKVSFTIDTEVLGTDEWIVENYAYENGVLSINLKEPKVDMLVNVEKRMKMEKSIMKF</sequence>
<dbReference type="InterPro" id="IPR010154">
    <property type="entry name" value="CRISPR-assoc_Cas7/Cst2/DevR"/>
</dbReference>
<accession>A0ABZ0TZN8</accession>
<dbReference type="EMBL" id="CP139957">
    <property type="protein sequence ID" value="WPX08948.1"/>
    <property type="molecule type" value="Genomic_DNA"/>
</dbReference>
<dbReference type="NCBIfam" id="TIGR02585">
    <property type="entry name" value="cas_Cst2_DevR"/>
    <property type="match status" value="1"/>
</dbReference>
<dbReference type="RefSeq" id="WP_052661769.1">
    <property type="nucleotide sequence ID" value="NZ_CP139957.1"/>
</dbReference>
<evidence type="ECO:0000313" key="4">
    <source>
        <dbReference type="Proteomes" id="UP001322744"/>
    </source>
</evidence>